<comment type="similarity">
    <text evidence="3">Belongs to the PAT1 family.</text>
</comment>
<evidence type="ECO:0000259" key="8">
    <source>
        <dbReference type="Pfam" id="PF09770"/>
    </source>
</evidence>
<gene>
    <name evidence="9" type="ORF">EV356DRAFT_562750</name>
</gene>
<keyword evidence="6" id="KW-0539">Nucleus</keyword>
<evidence type="ECO:0000256" key="1">
    <source>
        <dbReference type="ARBA" id="ARBA00004123"/>
    </source>
</evidence>
<reference evidence="9" key="1">
    <citation type="journal article" date="2020" name="Stud. Mycol.">
        <title>101 Dothideomycetes genomes: a test case for predicting lifestyles and emergence of pathogens.</title>
        <authorList>
            <person name="Haridas S."/>
            <person name="Albert R."/>
            <person name="Binder M."/>
            <person name="Bloem J."/>
            <person name="Labutti K."/>
            <person name="Salamov A."/>
            <person name="Andreopoulos B."/>
            <person name="Baker S."/>
            <person name="Barry K."/>
            <person name="Bills G."/>
            <person name="Bluhm B."/>
            <person name="Cannon C."/>
            <person name="Castanera R."/>
            <person name="Culley D."/>
            <person name="Daum C."/>
            <person name="Ezra D."/>
            <person name="Gonzalez J."/>
            <person name="Henrissat B."/>
            <person name="Kuo A."/>
            <person name="Liang C."/>
            <person name="Lipzen A."/>
            <person name="Lutzoni F."/>
            <person name="Magnuson J."/>
            <person name="Mondo S."/>
            <person name="Nolan M."/>
            <person name="Ohm R."/>
            <person name="Pangilinan J."/>
            <person name="Park H.-J."/>
            <person name="Ramirez L."/>
            <person name="Alfaro M."/>
            <person name="Sun H."/>
            <person name="Tritt A."/>
            <person name="Yoshinaga Y."/>
            <person name="Zwiers L.-H."/>
            <person name="Turgeon B."/>
            <person name="Goodwin S."/>
            <person name="Spatafora J."/>
            <person name="Crous P."/>
            <person name="Grigoriev I."/>
        </authorList>
    </citation>
    <scope>NUCLEOTIDE SEQUENCE</scope>
    <source>
        <strain evidence="9">Tuck. ex Michener</strain>
    </source>
</reference>
<dbReference type="OrthoDB" id="74835at2759"/>
<proteinExistence type="inferred from homology"/>
<keyword evidence="10" id="KW-1185">Reference proteome</keyword>
<feature type="compositionally biased region" description="Polar residues" evidence="7">
    <location>
        <begin position="182"/>
        <end position="196"/>
    </location>
</feature>
<dbReference type="PANTHER" id="PTHR21551">
    <property type="entry name" value="TOPOISOMERASE II-ASSOCIATED PROTEIN PAT1"/>
    <property type="match status" value="1"/>
</dbReference>
<dbReference type="GO" id="GO:0033962">
    <property type="term" value="P:P-body assembly"/>
    <property type="evidence" value="ECO:0007669"/>
    <property type="project" value="TreeGrafter"/>
</dbReference>
<feature type="region of interest" description="Disordered" evidence="7">
    <location>
        <begin position="1"/>
        <end position="84"/>
    </location>
</feature>
<organism evidence="9 10">
    <name type="scientific">Viridothelium virens</name>
    <name type="common">Speckled blister lichen</name>
    <name type="synonym">Trypethelium virens</name>
    <dbReference type="NCBI Taxonomy" id="1048519"/>
    <lineage>
        <taxon>Eukaryota</taxon>
        <taxon>Fungi</taxon>
        <taxon>Dikarya</taxon>
        <taxon>Ascomycota</taxon>
        <taxon>Pezizomycotina</taxon>
        <taxon>Dothideomycetes</taxon>
        <taxon>Dothideomycetes incertae sedis</taxon>
        <taxon>Trypetheliales</taxon>
        <taxon>Trypetheliaceae</taxon>
        <taxon>Viridothelium</taxon>
    </lineage>
</organism>
<sequence length="864" mass="95123">MSFFGFDTSLPKDRGHNPKAPGFSLAPDPFAGLSSRTGGGEKEVLDFEDTYDGLGDQLDETGDAFNDDTFGEEPVGKDFDFSGQTSKISGTMQEEQAFFDARQPPPKMSPQKLAAKPVRSGYEGYKQADYIPSLEVNASLWGMPSKAKSPDLSASHRQQSSGPSVQIGRKMMSLEEVEAAMRSQSQKPAAVQQSAAQHLPPPSQPISQAFPQGLSLPGYPTFSAPSPQVDTTQQRASGGPQMLQRPTKASDQQVLPHNGAQGVQAQTPQILQRPSQSQAQPPTLTPGPQASSNRASPQSIQILQNPNRVPGPAAVQPPQVAEGVGGMAPTGPTHGRGLSGQVPIVTRPEQLLGLSEDERAAFLLEDARRAKRNHKIYLLSKDNGLMTPQDKNFITRIQLQQLVTATGNVIDEHGPEAALNEDFYYQVHAQIRGPPRQNPHQPLSQFAQTYLFQTGGRPGNANRRHPRGGENHVQRMEQQVQRAVEAAKLKPKNKQLVIEGSLGKISFSNAKTPKPLLNIKRPESRDLRSQSGTHVPTRSNDSVATRRQTLKDIERLYMTLMAMEDHERRMPPPPNEETPADLIQEHIEWRQKMQELNQSLWNDLKVMEPIDPNSPIGHPFMAILSLPKGKKVIPRVFRHIDDQQRITILTMICLYLDQLDVVRLAAPADPNDTTATLPPPAVRDSVELFSQAVMPSLFGYVNDAPLQIVVGLLGLLLDRVNTALILRTKVGLAILTMLVSRAELIKQATSAQSTQGINEREWQQWNALYNQLFDKAEPVLPYIFPPSTNHPSDADDVHVWQFLAAMAVGANEDQQRRLVVAVKDCVNDTVEQSKALPPEIAGRRLGNVNLFMRAIGLDVDLLQR</sequence>
<dbReference type="PANTHER" id="PTHR21551:SF0">
    <property type="entry name" value="PROTEIN ASSOCIATED WITH TOPO II RELATED-1, ISOFORM A"/>
    <property type="match status" value="1"/>
</dbReference>
<evidence type="ECO:0000313" key="9">
    <source>
        <dbReference type="EMBL" id="KAF2240003.1"/>
    </source>
</evidence>
<evidence type="ECO:0000256" key="4">
    <source>
        <dbReference type="ARBA" id="ARBA00022490"/>
    </source>
</evidence>
<keyword evidence="4" id="KW-0963">Cytoplasm</keyword>
<comment type="subcellular location">
    <subcellularLocation>
        <location evidence="2">Cytoplasm</location>
        <location evidence="2">P-body</location>
    </subcellularLocation>
    <subcellularLocation>
        <location evidence="1">Nucleus</location>
    </subcellularLocation>
</comment>
<dbReference type="InterPro" id="IPR019167">
    <property type="entry name" value="PAT1_dom"/>
</dbReference>
<evidence type="ECO:0000256" key="2">
    <source>
        <dbReference type="ARBA" id="ARBA00004201"/>
    </source>
</evidence>
<name>A0A6A6HR48_VIRVR</name>
<dbReference type="GO" id="GO:0000290">
    <property type="term" value="P:deadenylation-dependent decapping of nuclear-transcribed mRNA"/>
    <property type="evidence" value="ECO:0007669"/>
    <property type="project" value="InterPro"/>
</dbReference>
<feature type="compositionally biased region" description="Polar residues" evidence="7">
    <location>
        <begin position="155"/>
        <end position="164"/>
    </location>
</feature>
<dbReference type="GO" id="GO:0005634">
    <property type="term" value="C:nucleus"/>
    <property type="evidence" value="ECO:0007669"/>
    <property type="project" value="UniProtKB-SubCell"/>
</dbReference>
<evidence type="ECO:0000256" key="7">
    <source>
        <dbReference type="SAM" id="MobiDB-lite"/>
    </source>
</evidence>
<evidence type="ECO:0000256" key="3">
    <source>
        <dbReference type="ARBA" id="ARBA00009138"/>
    </source>
</evidence>
<dbReference type="AlphaFoldDB" id="A0A6A6HR48"/>
<evidence type="ECO:0000256" key="5">
    <source>
        <dbReference type="ARBA" id="ARBA00022884"/>
    </source>
</evidence>
<feature type="compositionally biased region" description="Polar residues" evidence="7">
    <location>
        <begin position="247"/>
        <end position="307"/>
    </location>
</feature>
<dbReference type="GO" id="GO:0003723">
    <property type="term" value="F:RNA binding"/>
    <property type="evidence" value="ECO:0007669"/>
    <property type="project" value="UniProtKB-KW"/>
</dbReference>
<dbReference type="Proteomes" id="UP000800092">
    <property type="component" value="Unassembled WGS sequence"/>
</dbReference>
<feature type="compositionally biased region" description="Polar residues" evidence="7">
    <location>
        <begin position="223"/>
        <end position="236"/>
    </location>
</feature>
<feature type="compositionally biased region" description="Polar residues" evidence="7">
    <location>
        <begin position="529"/>
        <end position="544"/>
    </location>
</feature>
<dbReference type="EMBL" id="ML991771">
    <property type="protein sequence ID" value="KAF2240003.1"/>
    <property type="molecule type" value="Genomic_DNA"/>
</dbReference>
<feature type="region of interest" description="Disordered" evidence="7">
    <location>
        <begin position="514"/>
        <end position="544"/>
    </location>
</feature>
<keyword evidence="5" id="KW-0694">RNA-binding</keyword>
<feature type="compositionally biased region" description="Low complexity" evidence="7">
    <location>
        <begin position="310"/>
        <end position="322"/>
    </location>
</feature>
<feature type="region of interest" description="Disordered" evidence="7">
    <location>
        <begin position="146"/>
        <end position="341"/>
    </location>
</feature>
<evidence type="ECO:0000313" key="10">
    <source>
        <dbReference type="Proteomes" id="UP000800092"/>
    </source>
</evidence>
<dbReference type="GO" id="GO:0000932">
    <property type="term" value="C:P-body"/>
    <property type="evidence" value="ECO:0007669"/>
    <property type="project" value="UniProtKB-SubCell"/>
</dbReference>
<feature type="domain" description="mRNA decay factor PAT1" evidence="8">
    <location>
        <begin position="1"/>
        <end position="860"/>
    </location>
</feature>
<dbReference type="InterPro" id="IPR039900">
    <property type="entry name" value="Pat1-like"/>
</dbReference>
<evidence type="ECO:0000256" key="6">
    <source>
        <dbReference type="ARBA" id="ARBA00023242"/>
    </source>
</evidence>
<feature type="compositionally biased region" description="Acidic residues" evidence="7">
    <location>
        <begin position="46"/>
        <end position="71"/>
    </location>
</feature>
<protein>
    <recommendedName>
        <fullName evidence="8">mRNA decay factor PAT1 domain-containing protein</fullName>
    </recommendedName>
</protein>
<accession>A0A6A6HR48</accession>
<dbReference type="Pfam" id="PF09770">
    <property type="entry name" value="PAT1"/>
    <property type="match status" value="1"/>
</dbReference>